<comment type="caution">
    <text evidence="2">The sequence shown here is derived from an EMBL/GenBank/DDBJ whole genome shotgun (WGS) entry which is preliminary data.</text>
</comment>
<gene>
    <name evidence="2" type="ORF">UU9_06494</name>
</gene>
<dbReference type="EMBL" id="AJXU01000028">
    <property type="protein sequence ID" value="EIL90433.1"/>
    <property type="molecule type" value="Genomic_DNA"/>
</dbReference>
<proteinExistence type="predicted"/>
<feature type="region of interest" description="Disordered" evidence="1">
    <location>
        <begin position="1"/>
        <end position="89"/>
    </location>
</feature>
<dbReference type="RefSeq" id="WP_007080939.1">
    <property type="nucleotide sequence ID" value="NZ_AJXU01000028.1"/>
</dbReference>
<accession>I4VT92</accession>
<keyword evidence="3" id="KW-1185">Reference proteome</keyword>
<dbReference type="PATRIC" id="fig|1163408.3.peg.1324"/>
<evidence type="ECO:0000313" key="2">
    <source>
        <dbReference type="EMBL" id="EIL90433.1"/>
    </source>
</evidence>
<feature type="compositionally biased region" description="Low complexity" evidence="1">
    <location>
        <begin position="19"/>
        <end position="30"/>
    </location>
</feature>
<evidence type="ECO:0000256" key="1">
    <source>
        <dbReference type="SAM" id="MobiDB-lite"/>
    </source>
</evidence>
<feature type="compositionally biased region" description="Basic and acidic residues" evidence="1">
    <location>
        <begin position="1"/>
        <end position="17"/>
    </location>
</feature>
<organism evidence="2 3">
    <name type="scientific">Rhodanobacter fulvus Jip2</name>
    <dbReference type="NCBI Taxonomy" id="1163408"/>
    <lineage>
        <taxon>Bacteria</taxon>
        <taxon>Pseudomonadati</taxon>
        <taxon>Pseudomonadota</taxon>
        <taxon>Gammaproteobacteria</taxon>
        <taxon>Lysobacterales</taxon>
        <taxon>Rhodanobacteraceae</taxon>
        <taxon>Rhodanobacter</taxon>
    </lineage>
</organism>
<sequence length="89" mass="9455">MTQDSRHNRDDHPRPDDTASPVDSPAQAADAARDDTGTAPQGDTRRVGESGVGAQRDEASEFTTPTGDGNYRKVGDRDVGITGEDEAQQ</sequence>
<dbReference type="Proteomes" id="UP000004210">
    <property type="component" value="Unassembled WGS sequence"/>
</dbReference>
<dbReference type="AlphaFoldDB" id="I4VT92"/>
<protein>
    <submittedName>
        <fullName evidence="2">Uncharacterized protein</fullName>
    </submittedName>
</protein>
<feature type="compositionally biased region" description="Basic and acidic residues" evidence="1">
    <location>
        <begin position="70"/>
        <end position="79"/>
    </location>
</feature>
<reference evidence="2 3" key="1">
    <citation type="journal article" date="2012" name="J. Bacteriol.">
        <title>Genome sequences for six rhodanobacter strains, isolated from soils and the terrestrial subsurface, with variable denitrification capabilities.</title>
        <authorList>
            <person name="Kostka J.E."/>
            <person name="Green S.J."/>
            <person name="Rishishwar L."/>
            <person name="Prakash O."/>
            <person name="Katz L.S."/>
            <person name="Marino-Ramirez L."/>
            <person name="Jordan I.K."/>
            <person name="Munk C."/>
            <person name="Ivanova N."/>
            <person name="Mikhailova N."/>
            <person name="Watson D.B."/>
            <person name="Brown S.D."/>
            <person name="Palumbo A.V."/>
            <person name="Brooks S.C."/>
        </authorList>
    </citation>
    <scope>NUCLEOTIDE SEQUENCE [LARGE SCALE GENOMIC DNA]</scope>
    <source>
        <strain evidence="3">Jip2T</strain>
    </source>
</reference>
<evidence type="ECO:0000313" key="3">
    <source>
        <dbReference type="Proteomes" id="UP000004210"/>
    </source>
</evidence>
<name>I4VT92_9GAMM</name>